<evidence type="ECO:0000313" key="1">
    <source>
        <dbReference type="EMBL" id="KIZ46420.1"/>
    </source>
</evidence>
<dbReference type="EMBL" id="JXXE01000128">
    <property type="protein sequence ID" value="KIZ46420.1"/>
    <property type="molecule type" value="Genomic_DNA"/>
</dbReference>
<evidence type="ECO:0000313" key="2">
    <source>
        <dbReference type="Proteomes" id="UP000032515"/>
    </source>
</evidence>
<organism evidence="1 2">
    <name type="scientific">Rhodopseudomonas palustris</name>
    <dbReference type="NCBI Taxonomy" id="1076"/>
    <lineage>
        <taxon>Bacteria</taxon>
        <taxon>Pseudomonadati</taxon>
        <taxon>Pseudomonadota</taxon>
        <taxon>Alphaproteobacteria</taxon>
        <taxon>Hyphomicrobiales</taxon>
        <taxon>Nitrobacteraceae</taxon>
        <taxon>Rhodopseudomonas</taxon>
    </lineage>
</organism>
<proteinExistence type="predicted"/>
<comment type="caution">
    <text evidence="1">The sequence shown here is derived from an EMBL/GenBank/DDBJ whole genome shotgun (WGS) entry which is preliminary data.</text>
</comment>
<dbReference type="AlphaFoldDB" id="A0A0D7F0T3"/>
<dbReference type="Proteomes" id="UP000032515">
    <property type="component" value="Unassembled WGS sequence"/>
</dbReference>
<name>A0A0D7F0T3_RHOPL</name>
<sequence length="115" mass="11905">MLAALSVCPIVVGLAKPGRIIAAGIKHPYDAHDVILDAKGDRGAMFEAEDPNPGRQIVAFDAALWKCRELHACGFDAIDIGRGAGTAGSGGDIIVEFEQVGGGLWAESDPIGHVV</sequence>
<gene>
    <name evidence="1" type="ORF">OO17_06700</name>
</gene>
<reference evidence="1 2" key="1">
    <citation type="submission" date="2014-11" db="EMBL/GenBank/DDBJ databases">
        <title>Genomics and ecophysiology of heterotrophic nitrogen fixing bacteria isolated from estuarine surface water.</title>
        <authorList>
            <person name="Bentzon-Tilia M."/>
            <person name="Severin I."/>
            <person name="Hansen L.H."/>
            <person name="Riemann L."/>
        </authorList>
    </citation>
    <scope>NUCLEOTIDE SEQUENCE [LARGE SCALE GENOMIC DNA]</scope>
    <source>
        <strain evidence="1 2">BAL398</strain>
    </source>
</reference>
<accession>A0A0D7F0T3</accession>
<protein>
    <submittedName>
        <fullName evidence="1">Uncharacterized protein</fullName>
    </submittedName>
</protein>